<dbReference type="PANTHER" id="PTHR12307:SF36">
    <property type="entry name" value="GLYCOGEN-BINDING SUBUNIT 76A"/>
    <property type="match status" value="1"/>
</dbReference>
<dbReference type="InterPro" id="IPR038175">
    <property type="entry name" value="CBM21_dom_sf"/>
</dbReference>
<sequence>MPPTQSCEVTLSTSCSKSDTELSKKERKVRFADSMGLSLVSVVYLPTPAPPKARLSPRSWCAFQDLKNAKLLNFIQPLKRHDFNENLNRLNVSLETIVVRDFGVLGTVKVRNLAYHKKVTVRYTIDGWSSCRDVVGQYVEESHAGFTDTFSFEMPIPTTLLKDCKLEFAICYKVLGVEFWDNNSGDNYRLLCFAPSHQWKSRDWLCKYNSLEYNTQNRYVGLRF</sequence>
<dbReference type="Gene3D" id="2.60.40.2440">
    <property type="entry name" value="Carbohydrate binding type-21 domain"/>
    <property type="match status" value="1"/>
</dbReference>
<evidence type="ECO:0000313" key="3">
    <source>
        <dbReference type="Proteomes" id="UP001159427"/>
    </source>
</evidence>
<proteinExistence type="predicted"/>
<organism evidence="2 3">
    <name type="scientific">Porites evermanni</name>
    <dbReference type="NCBI Taxonomy" id="104178"/>
    <lineage>
        <taxon>Eukaryota</taxon>
        <taxon>Metazoa</taxon>
        <taxon>Cnidaria</taxon>
        <taxon>Anthozoa</taxon>
        <taxon>Hexacorallia</taxon>
        <taxon>Scleractinia</taxon>
        <taxon>Fungiina</taxon>
        <taxon>Poritidae</taxon>
        <taxon>Porites</taxon>
    </lineage>
</organism>
<protein>
    <recommendedName>
        <fullName evidence="1">CBM21 domain-containing protein</fullName>
    </recommendedName>
</protein>
<feature type="domain" description="CBM21" evidence="1">
    <location>
        <begin position="84"/>
        <end position="191"/>
    </location>
</feature>
<reference evidence="2 3" key="1">
    <citation type="submission" date="2022-05" db="EMBL/GenBank/DDBJ databases">
        <authorList>
            <consortium name="Genoscope - CEA"/>
            <person name="William W."/>
        </authorList>
    </citation>
    <scope>NUCLEOTIDE SEQUENCE [LARGE SCALE GENOMIC DNA]</scope>
</reference>
<evidence type="ECO:0000313" key="2">
    <source>
        <dbReference type="EMBL" id="CAH3014527.1"/>
    </source>
</evidence>
<keyword evidence="3" id="KW-1185">Reference proteome</keyword>
<name>A0ABN8LBS9_9CNID</name>
<dbReference type="InterPro" id="IPR005036">
    <property type="entry name" value="CBM21_dom"/>
</dbReference>
<dbReference type="PROSITE" id="PS51159">
    <property type="entry name" value="CBM21"/>
    <property type="match status" value="1"/>
</dbReference>
<comment type="caution">
    <text evidence="2">The sequence shown here is derived from an EMBL/GenBank/DDBJ whole genome shotgun (WGS) entry which is preliminary data.</text>
</comment>
<gene>
    <name evidence="2" type="ORF">PEVE_00001717</name>
</gene>
<dbReference type="PANTHER" id="PTHR12307">
    <property type="entry name" value="PROTEIN PHOSPHATASE 1 REGULATORY SUBUNIT"/>
    <property type="match status" value="1"/>
</dbReference>
<dbReference type="Proteomes" id="UP001159427">
    <property type="component" value="Unassembled WGS sequence"/>
</dbReference>
<evidence type="ECO:0000259" key="1">
    <source>
        <dbReference type="PROSITE" id="PS51159"/>
    </source>
</evidence>
<accession>A0ABN8LBS9</accession>
<dbReference type="InterPro" id="IPR050782">
    <property type="entry name" value="PP1_regulatory_subunit_3"/>
</dbReference>
<dbReference type="EMBL" id="CALNXI010000011">
    <property type="protein sequence ID" value="CAH3014527.1"/>
    <property type="molecule type" value="Genomic_DNA"/>
</dbReference>
<dbReference type="Pfam" id="PF03370">
    <property type="entry name" value="CBM_21"/>
    <property type="match status" value="1"/>
</dbReference>